<dbReference type="RefSeq" id="WP_116301532.1">
    <property type="nucleotide sequence ID" value="NZ_NFZV01000005.1"/>
</dbReference>
<dbReference type="AlphaFoldDB" id="A0A3E0X0X8"/>
<dbReference type="EMBL" id="NFZW01000006">
    <property type="protein sequence ID" value="RFA37827.1"/>
    <property type="molecule type" value="Genomic_DNA"/>
</dbReference>
<accession>A0A3E0X0X8</accession>
<dbReference type="OrthoDB" id="5798235at2"/>
<reference evidence="2" key="1">
    <citation type="submission" date="2017-05" db="EMBL/GenBank/DDBJ databases">
        <authorList>
            <person name="Sharma S."/>
            <person name="Sidhu C."/>
            <person name="Pinnaka A.K."/>
        </authorList>
    </citation>
    <scope>NUCLEOTIDE SEQUENCE [LARGE SCALE GENOMIC DNA]</scope>
    <source>
        <strain evidence="2">AK93</strain>
    </source>
</reference>
<evidence type="ECO:0000313" key="2">
    <source>
        <dbReference type="Proteomes" id="UP000256763"/>
    </source>
</evidence>
<dbReference type="Gene3D" id="3.40.630.30">
    <property type="match status" value="1"/>
</dbReference>
<dbReference type="Proteomes" id="UP000256763">
    <property type="component" value="Unassembled WGS sequence"/>
</dbReference>
<name>A0A3E0X0X8_9GAMM</name>
<comment type="caution">
    <text evidence="1">The sequence shown here is derived from an EMBL/GenBank/DDBJ whole genome shotgun (WGS) entry which is preliminary data.</text>
</comment>
<protein>
    <recommendedName>
        <fullName evidence="3">N-acetyltransferase domain-containing protein</fullName>
    </recommendedName>
</protein>
<dbReference type="SUPFAM" id="SSF55729">
    <property type="entry name" value="Acyl-CoA N-acyltransferases (Nat)"/>
    <property type="match status" value="1"/>
</dbReference>
<organism evidence="1 2">
    <name type="scientific">Alkalilimnicola ehrlichii</name>
    <dbReference type="NCBI Taxonomy" id="351052"/>
    <lineage>
        <taxon>Bacteria</taxon>
        <taxon>Pseudomonadati</taxon>
        <taxon>Pseudomonadota</taxon>
        <taxon>Gammaproteobacteria</taxon>
        <taxon>Chromatiales</taxon>
        <taxon>Ectothiorhodospiraceae</taxon>
        <taxon>Alkalilimnicola</taxon>
    </lineage>
</organism>
<sequence length="208" mass="23003">MDYLIYRLKHTFPKVFRFLEKIAGYYTGLRYRRAVERATKAGRVEGFINGKAAVVRPLVVGDARALYDFLGAQSESRLKFFRPHDFSLEGLAVVLASPAYLNYGLFIGDNLEGYALLKLSPTGSAYRGRLVNEALSGSGVGKLLSQYLHWQAGILGVKARATISRHNTASLASLEAKGGFKVIKELPNDYLLIEFPPVSVDPPKIVLH</sequence>
<gene>
    <name evidence="1" type="ORF">CAL65_07750</name>
</gene>
<evidence type="ECO:0008006" key="3">
    <source>
        <dbReference type="Google" id="ProtNLM"/>
    </source>
</evidence>
<keyword evidence="2" id="KW-1185">Reference proteome</keyword>
<proteinExistence type="predicted"/>
<dbReference type="InterPro" id="IPR016181">
    <property type="entry name" value="Acyl_CoA_acyltransferase"/>
</dbReference>
<evidence type="ECO:0000313" key="1">
    <source>
        <dbReference type="EMBL" id="RFA37827.1"/>
    </source>
</evidence>